<evidence type="ECO:0000313" key="1">
    <source>
        <dbReference type="EMBL" id="OIR20433.1"/>
    </source>
</evidence>
<evidence type="ECO:0000313" key="2">
    <source>
        <dbReference type="Proteomes" id="UP000183080"/>
    </source>
</evidence>
<comment type="caution">
    <text evidence="1">The sequence shown here is derived from an EMBL/GenBank/DDBJ whole genome shotgun (WGS) entry which is preliminary data.</text>
</comment>
<dbReference type="AlphaFoldDB" id="A0A1J5THI0"/>
<dbReference type="EMBL" id="MIZA01000012">
    <property type="protein sequence ID" value="OIR20433.1"/>
    <property type="molecule type" value="Genomic_DNA"/>
</dbReference>
<proteinExistence type="predicted"/>
<protein>
    <submittedName>
        <fullName evidence="1">Uncharacterized protein</fullName>
    </submittedName>
</protein>
<sequence>MRRRHMVSFTQDKLTLCGHSATEQEFRRMKMFADKDVTCKRCLNLYQAYLDKNEIKIESNTHLLKAKA</sequence>
<gene>
    <name evidence="1" type="ORF">BD935_00685</name>
</gene>
<dbReference type="Proteomes" id="UP000183080">
    <property type="component" value="Unassembled WGS sequence"/>
</dbReference>
<organism evidence="1 2">
    <name type="scientific">Marine Group III euryarchaeote CG-Epi1</name>
    <dbReference type="NCBI Taxonomy" id="1888995"/>
    <lineage>
        <taxon>Archaea</taxon>
        <taxon>Methanobacteriati</taxon>
        <taxon>Thermoplasmatota</taxon>
        <taxon>Thermoplasmata</taxon>
        <taxon>Candidatus Thermoprofundales</taxon>
    </lineage>
</organism>
<reference evidence="1 2" key="1">
    <citation type="submission" date="2016-08" db="EMBL/GenBank/DDBJ databases">
        <title>New Insights into Marine Group III Euryarchaeota, from dark to light.</title>
        <authorList>
            <person name="Haro-Moreno J.M."/>
            <person name="Rodriguez-Valera F."/>
            <person name="Lopez-Garcia P."/>
            <person name="Moreira D."/>
            <person name="Martin-Cuadrado A.B."/>
        </authorList>
    </citation>
    <scope>NUCLEOTIDE SEQUENCE [LARGE SCALE GENOMIC DNA]</scope>
    <source>
        <strain evidence="1">CG-Epi1</strain>
    </source>
</reference>
<name>A0A1J5THI0_9ARCH</name>
<accession>A0A1J5THI0</accession>
<dbReference type="STRING" id="1888995.BD935_00685"/>